<dbReference type="PRINTS" id="PR00970">
    <property type="entry name" value="RIBTRNSFRASE"/>
</dbReference>
<feature type="non-terminal residue" evidence="11">
    <location>
        <position position="1"/>
    </location>
</feature>
<keyword evidence="3 10" id="KW-0808">Transferase</keyword>
<dbReference type="PANTHER" id="PTHR10339:SF27">
    <property type="entry name" value="NAD(P)(+)--ARGININE ADP-RIBOSYLTRANSFERASE"/>
    <property type="match status" value="1"/>
</dbReference>
<dbReference type="InterPro" id="IPR000768">
    <property type="entry name" value="ART"/>
</dbReference>
<comment type="caution">
    <text evidence="11">The sequence shown here is derived from an EMBL/GenBank/DDBJ whole genome shotgun (WGS) entry which is preliminary data.</text>
</comment>
<gene>
    <name evidence="11" type="ORF">F7725_016488</name>
</gene>
<organism evidence="11 12">
    <name type="scientific">Dissostichus mawsoni</name>
    <name type="common">Antarctic cod</name>
    <dbReference type="NCBI Taxonomy" id="36200"/>
    <lineage>
        <taxon>Eukaryota</taxon>
        <taxon>Metazoa</taxon>
        <taxon>Chordata</taxon>
        <taxon>Craniata</taxon>
        <taxon>Vertebrata</taxon>
        <taxon>Euteleostomi</taxon>
        <taxon>Actinopterygii</taxon>
        <taxon>Neopterygii</taxon>
        <taxon>Teleostei</taxon>
        <taxon>Neoteleostei</taxon>
        <taxon>Acanthomorphata</taxon>
        <taxon>Eupercaria</taxon>
        <taxon>Perciformes</taxon>
        <taxon>Notothenioidei</taxon>
        <taxon>Nototheniidae</taxon>
        <taxon>Dissostichus</taxon>
    </lineage>
</organism>
<evidence type="ECO:0000256" key="2">
    <source>
        <dbReference type="ARBA" id="ARBA00022676"/>
    </source>
</evidence>
<dbReference type="SUPFAM" id="SSF56399">
    <property type="entry name" value="ADP-ribosylation"/>
    <property type="match status" value="3"/>
</dbReference>
<dbReference type="Pfam" id="PF01129">
    <property type="entry name" value="ART"/>
    <property type="match status" value="3"/>
</dbReference>
<keyword evidence="6 10" id="KW-0521">NADP</keyword>
<comment type="similarity">
    <text evidence="1 10">Belongs to the Arg-specific ADP-ribosyltransferase family.</text>
</comment>
<keyword evidence="8" id="KW-1015">Disulfide bond</keyword>
<keyword evidence="7 10" id="KW-0520">NAD</keyword>
<proteinExistence type="inferred from homology"/>
<evidence type="ECO:0000256" key="6">
    <source>
        <dbReference type="ARBA" id="ARBA00022857"/>
    </source>
</evidence>
<dbReference type="GO" id="GO:0003950">
    <property type="term" value="F:NAD+ poly-ADP-ribosyltransferase activity"/>
    <property type="evidence" value="ECO:0007669"/>
    <property type="project" value="TreeGrafter"/>
</dbReference>
<evidence type="ECO:0000256" key="9">
    <source>
        <dbReference type="ARBA" id="ARBA00047597"/>
    </source>
</evidence>
<evidence type="ECO:0000313" key="12">
    <source>
        <dbReference type="Proteomes" id="UP000518266"/>
    </source>
</evidence>
<dbReference type="GO" id="GO:0090729">
    <property type="term" value="F:toxin activity"/>
    <property type="evidence" value="ECO:0007669"/>
    <property type="project" value="UniProtKB-KW"/>
</dbReference>
<reference evidence="11 12" key="1">
    <citation type="submission" date="2020-03" db="EMBL/GenBank/DDBJ databases">
        <title>Dissostichus mawsoni Genome sequencing and assembly.</title>
        <authorList>
            <person name="Park H."/>
        </authorList>
    </citation>
    <scope>NUCLEOTIDE SEQUENCE [LARGE SCALE GENOMIC DNA]</scope>
    <source>
        <strain evidence="11">DM0001</strain>
        <tissue evidence="11">Muscle</tissue>
    </source>
</reference>
<dbReference type="EC" id="2.4.2.31" evidence="10"/>
<dbReference type="GO" id="GO:0106274">
    <property type="term" value="F:NAD+-protein-arginine ADP-ribosyltransferase activity"/>
    <property type="evidence" value="ECO:0007669"/>
    <property type="project" value="UniProtKB-EC"/>
</dbReference>
<dbReference type="FunFam" id="3.90.176.10:FF:000001">
    <property type="entry name" value="NAD(P)(+)--arginine ADP-ribosyltransferase"/>
    <property type="match status" value="1"/>
</dbReference>
<dbReference type="InterPro" id="IPR050999">
    <property type="entry name" value="ADP-ribosyltransferase_ARG"/>
</dbReference>
<dbReference type="GO" id="GO:0016779">
    <property type="term" value="F:nucleotidyltransferase activity"/>
    <property type="evidence" value="ECO:0007669"/>
    <property type="project" value="UniProtKB-KW"/>
</dbReference>
<sequence>IVQNRNVINTNVRFGAFTWAASSKQSFDFNGNVSCFEIYSCFGADITHYSATNQKGQVLIPPYEVFKVTDVLTNDPWCSVVYKLQSTKAPRRDLNFLVQRRQKRFVAVVLGALLSSAVPGLKGQVPLDLAPNSVDDMYTGCKDKMEYRVKKEYMQSEKNKDKNFTLAWGEAEKNYNQKWNRKKGKRPSTSLGKEQIMAIYVYTLDNPNIYLDFNEAVRTQKHEYKTTFRYHTLHFFLTDALQTLNARKPEEERCLKVYRRVNRSFSQDVLNKVIRFGSFTSSSMGRYASAQRFGDKSCFEIITCLGADVSLFSKLGESEREVLIPPYEAFKVTKIERRSAQKTLPCEVVYKLKNEDDDLTIDHKRAIRVYTGDGVYRNLIMQSERREIRSPSFKYHSLHYLLTSAIQILNNNSLLQYFQTNQRDLFMANSKLVDFGQMTCFKIKTCLGAYVKKYSDYPTEEEVLIPPYETFKITEIKRKKNIPDLNDCNFFVLESAGVKSSLNCNAVDKLVATESTLGGTNN</sequence>
<evidence type="ECO:0000256" key="1">
    <source>
        <dbReference type="ARBA" id="ARBA00009558"/>
    </source>
</evidence>
<protein>
    <recommendedName>
        <fullName evidence="10">NAD(P)(+)--arginine ADP-ribosyltransferase</fullName>
        <ecNumber evidence="10">2.4.2.31</ecNumber>
    </recommendedName>
    <alternativeName>
        <fullName evidence="10">Mono(ADP-ribosyl)transferase</fullName>
    </alternativeName>
</protein>
<name>A0A7J5Z1R8_DISMA</name>
<dbReference type="PANTHER" id="PTHR10339">
    <property type="entry name" value="ADP-RIBOSYLTRANSFERASE"/>
    <property type="match status" value="1"/>
</dbReference>
<keyword evidence="12" id="KW-1185">Reference proteome</keyword>
<dbReference type="AlphaFoldDB" id="A0A7J5Z1R8"/>
<dbReference type="Gene3D" id="3.90.176.10">
    <property type="entry name" value="Toxin ADP-ribosyltransferase, Chain A, domain 1"/>
    <property type="match status" value="3"/>
</dbReference>
<dbReference type="OrthoDB" id="423533at2759"/>
<evidence type="ECO:0000256" key="5">
    <source>
        <dbReference type="ARBA" id="ARBA00022729"/>
    </source>
</evidence>
<evidence type="ECO:0000256" key="8">
    <source>
        <dbReference type="ARBA" id="ARBA00023157"/>
    </source>
</evidence>
<dbReference type="Proteomes" id="UP000518266">
    <property type="component" value="Unassembled WGS sequence"/>
</dbReference>
<accession>A0A7J5Z1R8</accession>
<dbReference type="EMBL" id="JAAKFY010000006">
    <property type="protein sequence ID" value="KAF3855765.1"/>
    <property type="molecule type" value="Genomic_DNA"/>
</dbReference>
<keyword evidence="5" id="KW-0732">Signal</keyword>
<evidence type="ECO:0000313" key="11">
    <source>
        <dbReference type="EMBL" id="KAF3855765.1"/>
    </source>
</evidence>
<evidence type="ECO:0000256" key="4">
    <source>
        <dbReference type="ARBA" id="ARBA00022695"/>
    </source>
</evidence>
<evidence type="ECO:0000256" key="10">
    <source>
        <dbReference type="RuleBase" id="RU361228"/>
    </source>
</evidence>
<dbReference type="GO" id="GO:0005576">
    <property type="term" value="C:extracellular region"/>
    <property type="evidence" value="ECO:0007669"/>
    <property type="project" value="UniProtKB-SubCell"/>
</dbReference>
<keyword evidence="4" id="KW-0548">Nucleotidyltransferase</keyword>
<evidence type="ECO:0000256" key="3">
    <source>
        <dbReference type="ARBA" id="ARBA00022679"/>
    </source>
</evidence>
<comment type="catalytic activity">
    <reaction evidence="9 10">
        <text>L-arginyl-[protein] + NAD(+) = N(omega)-(ADP-D-ribosyl)-L-arginyl-[protein] + nicotinamide + H(+)</text>
        <dbReference type="Rhea" id="RHEA:19149"/>
        <dbReference type="Rhea" id="RHEA-COMP:10532"/>
        <dbReference type="Rhea" id="RHEA-COMP:15087"/>
        <dbReference type="ChEBI" id="CHEBI:15378"/>
        <dbReference type="ChEBI" id="CHEBI:17154"/>
        <dbReference type="ChEBI" id="CHEBI:29965"/>
        <dbReference type="ChEBI" id="CHEBI:57540"/>
        <dbReference type="ChEBI" id="CHEBI:142554"/>
        <dbReference type="EC" id="2.4.2.31"/>
    </reaction>
</comment>
<evidence type="ECO:0000256" key="7">
    <source>
        <dbReference type="ARBA" id="ARBA00023027"/>
    </source>
</evidence>
<keyword evidence="2 10" id="KW-0328">Glycosyltransferase</keyword>
<dbReference type="PROSITE" id="PS51996">
    <property type="entry name" value="TR_MART"/>
    <property type="match status" value="1"/>
</dbReference>